<dbReference type="Proteomes" id="UP000474159">
    <property type="component" value="Unassembled WGS sequence"/>
</dbReference>
<accession>A0A6L3T4Q3</accession>
<gene>
    <name evidence="1" type="ORF">F6X53_09310</name>
</gene>
<dbReference type="RefSeq" id="WP_150999729.1">
    <property type="nucleotide sequence ID" value="NZ_BPQY01000208.1"/>
</dbReference>
<proteinExistence type="predicted"/>
<protein>
    <submittedName>
        <fullName evidence="1">Uncharacterized protein</fullName>
    </submittedName>
</protein>
<dbReference type="AlphaFoldDB" id="A0A6L3T4Q3"/>
<reference evidence="1 2" key="1">
    <citation type="submission" date="2019-09" db="EMBL/GenBank/DDBJ databases">
        <title>YIM 48816 draft genome.</title>
        <authorList>
            <person name="Jiang L."/>
        </authorList>
    </citation>
    <scope>NUCLEOTIDE SEQUENCE [LARGE SCALE GENOMIC DNA]</scope>
    <source>
        <strain evidence="1 2">YIM 48816</strain>
    </source>
</reference>
<sequence>MLHGFTSEAGFALERGSIKATAEARTGSGPARAVLAARASAVSTESDRARDERRRYSAYFRRIVLRGSGFQLYAY</sequence>
<evidence type="ECO:0000313" key="2">
    <source>
        <dbReference type="Proteomes" id="UP000474159"/>
    </source>
</evidence>
<keyword evidence="2" id="KW-1185">Reference proteome</keyword>
<evidence type="ECO:0000313" key="1">
    <source>
        <dbReference type="EMBL" id="KAB1079935.1"/>
    </source>
</evidence>
<comment type="caution">
    <text evidence="1">The sequence shown here is derived from an EMBL/GenBank/DDBJ whole genome shotgun (WGS) entry which is preliminary data.</text>
</comment>
<dbReference type="EMBL" id="VZZK01000007">
    <property type="protein sequence ID" value="KAB1079935.1"/>
    <property type="molecule type" value="Genomic_DNA"/>
</dbReference>
<organism evidence="1 2">
    <name type="scientific">Methylobacterium soli</name>
    <dbReference type="NCBI Taxonomy" id="553447"/>
    <lineage>
        <taxon>Bacteria</taxon>
        <taxon>Pseudomonadati</taxon>
        <taxon>Pseudomonadota</taxon>
        <taxon>Alphaproteobacteria</taxon>
        <taxon>Hyphomicrobiales</taxon>
        <taxon>Methylobacteriaceae</taxon>
        <taxon>Methylobacterium</taxon>
    </lineage>
</organism>
<name>A0A6L3T4Q3_9HYPH</name>